<protein>
    <submittedName>
        <fullName evidence="4">NADAR family protein</fullName>
    </submittedName>
</protein>
<dbReference type="CDD" id="cd15457">
    <property type="entry name" value="NADAR"/>
    <property type="match status" value="1"/>
</dbReference>
<evidence type="ECO:0000256" key="1">
    <source>
        <dbReference type="ARBA" id="ARBA00000022"/>
    </source>
</evidence>
<dbReference type="EMBL" id="CP043451">
    <property type="protein sequence ID" value="QEM04536.1"/>
    <property type="molecule type" value="Genomic_DNA"/>
</dbReference>
<dbReference type="Proteomes" id="UP000663940">
    <property type="component" value="Chromosome"/>
</dbReference>
<keyword evidence="7" id="KW-1185">Reference proteome</keyword>
<comment type="catalytic activity">
    <reaction evidence="2">
        <text>2,5-diamino-6-hydroxy-4-(5-phosphoribosylamino)-pyrimidine + H2O = 2,5,6-triamino-4-hydroxypyrimidine + D-ribose 5-phosphate</text>
        <dbReference type="Rhea" id="RHEA:23436"/>
        <dbReference type="ChEBI" id="CHEBI:15377"/>
        <dbReference type="ChEBI" id="CHEBI:58614"/>
        <dbReference type="ChEBI" id="CHEBI:78346"/>
        <dbReference type="ChEBI" id="CHEBI:137796"/>
    </reaction>
</comment>
<accession>A0AAE6MID8</accession>
<dbReference type="SUPFAM" id="SSF143990">
    <property type="entry name" value="YbiA-like"/>
    <property type="match status" value="1"/>
</dbReference>
<feature type="domain" description="NADAR" evidence="3">
    <location>
        <begin position="24"/>
        <end position="182"/>
    </location>
</feature>
<reference evidence="4 6" key="1">
    <citation type="submission" date="2019-08" db="EMBL/GenBank/DDBJ databases">
        <title>Comparative genome analysis confer to the adaptation heavy metal polluted environment.</title>
        <authorList>
            <person name="Li Y."/>
        </authorList>
    </citation>
    <scope>NUCLEOTIDE SEQUENCE [LARGE SCALE GENOMIC DNA]</scope>
    <source>
        <strain evidence="4 6">P2</strain>
    </source>
</reference>
<dbReference type="EMBL" id="CP071880">
    <property type="protein sequence ID" value="QTE52966.1"/>
    <property type="molecule type" value="Genomic_DNA"/>
</dbReference>
<comment type="catalytic activity">
    <reaction evidence="1">
        <text>5-amino-6-(5-phospho-D-ribosylamino)uracil + H2O = 5,6-diaminouracil + D-ribose 5-phosphate</text>
        <dbReference type="Rhea" id="RHEA:55020"/>
        <dbReference type="ChEBI" id="CHEBI:15377"/>
        <dbReference type="ChEBI" id="CHEBI:46252"/>
        <dbReference type="ChEBI" id="CHEBI:58453"/>
        <dbReference type="ChEBI" id="CHEBI:78346"/>
    </reaction>
</comment>
<dbReference type="InterPro" id="IPR037238">
    <property type="entry name" value="YbiA-like_sf"/>
</dbReference>
<dbReference type="AlphaFoldDB" id="A0AAE6MID8"/>
<evidence type="ECO:0000313" key="4">
    <source>
        <dbReference type="EMBL" id="QEM04536.1"/>
    </source>
</evidence>
<name>A0AAE6MID8_9SPHI</name>
<dbReference type="NCBIfam" id="TIGR02464">
    <property type="entry name" value="ribofla_fusion"/>
    <property type="match status" value="1"/>
</dbReference>
<dbReference type="Proteomes" id="UP000250557">
    <property type="component" value="Chromosome"/>
</dbReference>
<dbReference type="Pfam" id="PF08719">
    <property type="entry name" value="NADAR"/>
    <property type="match status" value="1"/>
</dbReference>
<sequence>MLQHYDKQWLSQEFEQEKPVKYLFFWGHTPKAGEQVGKFCFSQWYELPFEVDGITYRTAEHWMMAKKAWLFNDFEIHERIINAVKAGEAKDLGREVKNFDDQLWKTERFEIVKQGNIHKFSQNQRFADYLVATGDRVLVEASPRDTIWGIGLGGENPKAQHPDTWRGLNLLGFALMEVRDVLKVHK</sequence>
<dbReference type="Gene3D" id="1.10.357.40">
    <property type="entry name" value="YbiA-like"/>
    <property type="match status" value="1"/>
</dbReference>
<proteinExistence type="predicted"/>
<evidence type="ECO:0000313" key="6">
    <source>
        <dbReference type="Proteomes" id="UP000250557"/>
    </source>
</evidence>
<evidence type="ECO:0000259" key="3">
    <source>
        <dbReference type="Pfam" id="PF08719"/>
    </source>
</evidence>
<gene>
    <name evidence="4" type="ORF">DIU31_013825</name>
    <name evidence="5" type="ORF">J3L21_13740</name>
</gene>
<evidence type="ECO:0000313" key="7">
    <source>
        <dbReference type="Proteomes" id="UP000663940"/>
    </source>
</evidence>
<organism evidence="4 6">
    <name type="scientific">Mucilaginibacter rubeus</name>
    <dbReference type="NCBI Taxonomy" id="2027860"/>
    <lineage>
        <taxon>Bacteria</taxon>
        <taxon>Pseudomonadati</taxon>
        <taxon>Bacteroidota</taxon>
        <taxon>Sphingobacteriia</taxon>
        <taxon>Sphingobacteriales</taxon>
        <taxon>Sphingobacteriaceae</taxon>
        <taxon>Mucilaginibacter</taxon>
    </lineage>
</organism>
<dbReference type="RefSeq" id="WP_112657938.1">
    <property type="nucleotide sequence ID" value="NZ_CP043451.1"/>
</dbReference>
<reference evidence="5 7" key="2">
    <citation type="submission" date="2021-03" db="EMBL/GenBank/DDBJ databases">
        <title>Mucilaginibacter strains isolated from gold and copper mining confer multi heavy-metal resistance.</title>
        <authorList>
            <person name="Li Y."/>
        </authorList>
    </citation>
    <scope>NUCLEOTIDE SEQUENCE [LARGE SCALE GENOMIC DNA]</scope>
    <source>
        <strain evidence="5 7">P2-4</strain>
    </source>
</reference>
<dbReference type="InterPro" id="IPR012816">
    <property type="entry name" value="NADAR"/>
</dbReference>
<evidence type="ECO:0000256" key="2">
    <source>
        <dbReference type="ARBA" id="ARBA00000751"/>
    </source>
</evidence>
<evidence type="ECO:0000313" key="5">
    <source>
        <dbReference type="EMBL" id="QTE52966.1"/>
    </source>
</evidence>